<dbReference type="InterPro" id="IPR003828">
    <property type="entry name" value="QueH"/>
</dbReference>
<dbReference type="GO" id="GO:0052693">
    <property type="term" value="F:epoxyqueuosine reductase activity"/>
    <property type="evidence" value="ECO:0007669"/>
    <property type="project" value="UniProtKB-UniRule"/>
</dbReference>
<dbReference type="RefSeq" id="WP_115570319.1">
    <property type="nucleotide sequence ID" value="NZ_NXLT01000001.1"/>
</dbReference>
<evidence type="ECO:0000256" key="2">
    <source>
        <dbReference type="ARBA" id="ARBA00004691"/>
    </source>
</evidence>
<keyword evidence="8 17" id="KW-0479">Metal-binding</keyword>
<evidence type="ECO:0000256" key="12">
    <source>
        <dbReference type="ARBA" id="ARBA00023014"/>
    </source>
</evidence>
<organism evidence="18 19">
    <name type="scientific">Helicobacter equorum</name>
    <dbReference type="NCBI Taxonomy" id="361872"/>
    <lineage>
        <taxon>Bacteria</taxon>
        <taxon>Pseudomonadati</taxon>
        <taxon>Campylobacterota</taxon>
        <taxon>Epsilonproteobacteria</taxon>
        <taxon>Campylobacterales</taxon>
        <taxon>Helicobacteraceae</taxon>
        <taxon>Helicobacter</taxon>
    </lineage>
</organism>
<keyword evidence="12 17" id="KW-0411">Iron-sulfur</keyword>
<keyword evidence="13 17" id="KW-1015">Disulfide bond</keyword>
<feature type="binding site" evidence="17">
    <location>
        <position position="9"/>
    </location>
    <ligand>
        <name>[4Fe-4S] cluster</name>
        <dbReference type="ChEBI" id="CHEBI:49883"/>
    </ligand>
</feature>
<dbReference type="PANTHER" id="PTHR36701:SF1">
    <property type="entry name" value="EPOXYQUEUOSINE REDUCTASE QUEH"/>
    <property type="match status" value="1"/>
</dbReference>
<evidence type="ECO:0000256" key="1">
    <source>
        <dbReference type="ARBA" id="ARBA00002268"/>
    </source>
</evidence>
<evidence type="ECO:0000256" key="16">
    <source>
        <dbReference type="ARBA" id="ARBA00047415"/>
    </source>
</evidence>
<dbReference type="PANTHER" id="PTHR36701">
    <property type="entry name" value="EPOXYQUEUOSINE REDUCTASE QUEH"/>
    <property type="match status" value="1"/>
</dbReference>
<evidence type="ECO:0000256" key="9">
    <source>
        <dbReference type="ARBA" id="ARBA00022785"/>
    </source>
</evidence>
<reference evidence="18 19" key="1">
    <citation type="submission" date="2018-04" db="EMBL/GenBank/DDBJ databases">
        <title>Novel Campyloabacter and Helicobacter Species and Strains.</title>
        <authorList>
            <person name="Mannion A.J."/>
            <person name="Shen Z."/>
            <person name="Fox J.G."/>
        </authorList>
    </citation>
    <scope>NUCLEOTIDE SEQUENCE [LARGE SCALE GENOMIC DNA]</scope>
    <source>
        <strain evidence="18 19">MIT 12-6600</strain>
    </source>
</reference>
<keyword evidence="10 17" id="KW-0560">Oxidoreductase</keyword>
<comment type="pathway">
    <text evidence="2 17">tRNA modification; tRNA-queuosine biosynthesis.</text>
</comment>
<protein>
    <recommendedName>
        <fullName evidence="5 17">Epoxyqueuosine reductase QueH</fullName>
        <ecNumber evidence="4 17">1.17.99.6</ecNumber>
    </recommendedName>
    <alternativeName>
        <fullName evidence="15 17">Queuosine biosynthesis protein QueH</fullName>
    </alternativeName>
</protein>
<evidence type="ECO:0000256" key="5">
    <source>
        <dbReference type="ARBA" id="ARBA00016895"/>
    </source>
</evidence>
<evidence type="ECO:0000256" key="15">
    <source>
        <dbReference type="ARBA" id="ARBA00031446"/>
    </source>
</evidence>
<evidence type="ECO:0000256" key="13">
    <source>
        <dbReference type="ARBA" id="ARBA00023157"/>
    </source>
</evidence>
<feature type="binding site" evidence="17">
    <location>
        <position position="90"/>
    </location>
    <ligand>
        <name>[4Fe-4S] cluster</name>
        <dbReference type="ChEBI" id="CHEBI:49883"/>
    </ligand>
</feature>
<dbReference type="GO" id="GO:0046872">
    <property type="term" value="F:metal ion binding"/>
    <property type="evidence" value="ECO:0007669"/>
    <property type="project" value="UniProtKB-KW"/>
</dbReference>
<dbReference type="OrthoDB" id="9801033at2"/>
<comment type="function">
    <text evidence="1 17">Catalyzes the conversion of epoxyqueuosine (oQ) to queuosine (Q), which is a hypermodified base found in the wobble positions of tRNA(Asp), tRNA(Asn), tRNA(His) and tRNA(Tyr).</text>
</comment>
<keyword evidence="19" id="KW-1185">Reference proteome</keyword>
<evidence type="ECO:0000256" key="11">
    <source>
        <dbReference type="ARBA" id="ARBA00023004"/>
    </source>
</evidence>
<feature type="disulfide bond" description="Redox-active" evidence="17">
    <location>
        <begin position="172"/>
        <end position="174"/>
    </location>
</feature>
<dbReference type="UniPathway" id="UPA00392"/>
<evidence type="ECO:0000256" key="6">
    <source>
        <dbReference type="ARBA" id="ARBA00022485"/>
    </source>
</evidence>
<feature type="binding site" evidence="17">
    <location>
        <position position="10"/>
    </location>
    <ligand>
        <name>[4Fe-4S] cluster</name>
        <dbReference type="ChEBI" id="CHEBI:49883"/>
    </ligand>
</feature>
<dbReference type="AlphaFoldDB" id="A0A3D8IT32"/>
<keyword evidence="11 17" id="KW-0408">Iron</keyword>
<evidence type="ECO:0000256" key="8">
    <source>
        <dbReference type="ARBA" id="ARBA00022723"/>
    </source>
</evidence>
<keyword evidence="7 17" id="KW-0819">tRNA processing</keyword>
<comment type="catalytic activity">
    <reaction evidence="16 17">
        <text>epoxyqueuosine(34) in tRNA + AH2 = queuosine(34) in tRNA + A + H2O</text>
        <dbReference type="Rhea" id="RHEA:32159"/>
        <dbReference type="Rhea" id="RHEA-COMP:18571"/>
        <dbReference type="Rhea" id="RHEA-COMP:18582"/>
        <dbReference type="ChEBI" id="CHEBI:13193"/>
        <dbReference type="ChEBI" id="CHEBI:15377"/>
        <dbReference type="ChEBI" id="CHEBI:17499"/>
        <dbReference type="ChEBI" id="CHEBI:194431"/>
        <dbReference type="ChEBI" id="CHEBI:194443"/>
        <dbReference type="EC" id="1.17.99.6"/>
    </reaction>
</comment>
<evidence type="ECO:0000256" key="14">
    <source>
        <dbReference type="ARBA" id="ARBA00023284"/>
    </source>
</evidence>
<keyword evidence="9 17" id="KW-0671">Queuosine biosynthesis</keyword>
<evidence type="ECO:0000256" key="7">
    <source>
        <dbReference type="ARBA" id="ARBA00022694"/>
    </source>
</evidence>
<proteinExistence type="inferred from homology"/>
<evidence type="ECO:0000313" key="18">
    <source>
        <dbReference type="EMBL" id="RDU68362.1"/>
    </source>
</evidence>
<sequence>MNVILVHICCSVDSHYFLQRLREQYPDSKLVGYFYNPNIHPKTEYDLRLLDVERSCKMLGIELYEGEYDTLHWLEDVRGLEEEPEKGERCVACFDSRLIRTASFAKQKGIGTFTTTLLSSPMKERDILFAQGEKIARMHNLAFIKIDVRSNGGTQAQAQLAKKDNLYRQTYCGCKFALIKQRNAQGKLSLELVENLGRQVMPASNEERIQVFSRRNTLEEEHVPYILTKRSIMAWRNLRSTAKRAGQSIDMYVLADSKEKHNAKTGEIQWIHTDVLSPYSFYKLLYPKDMKYTQDNTHISKNSSCEITIGVASKDDSIFLCLQDINALCNTQYQSVRELNANPLPYELENALRICLCGLGSINPIIILDSRIESSLTIFIHSLFQEENVFRLIEGKRTHEDNKVF</sequence>
<dbReference type="EC" id="1.17.99.6" evidence="4 17"/>
<evidence type="ECO:0000256" key="4">
    <source>
        <dbReference type="ARBA" id="ARBA00012622"/>
    </source>
</evidence>
<keyword evidence="6 17" id="KW-0004">4Fe-4S</keyword>
<evidence type="ECO:0000256" key="17">
    <source>
        <dbReference type="HAMAP-Rule" id="MF_02089"/>
    </source>
</evidence>
<accession>A0A3D8IT32</accession>
<evidence type="ECO:0000313" key="19">
    <source>
        <dbReference type="Proteomes" id="UP000256514"/>
    </source>
</evidence>
<dbReference type="Proteomes" id="UP000256514">
    <property type="component" value="Unassembled WGS sequence"/>
</dbReference>
<dbReference type="EMBL" id="NXLT01000001">
    <property type="protein sequence ID" value="RDU68362.1"/>
    <property type="molecule type" value="Genomic_DNA"/>
</dbReference>
<gene>
    <name evidence="17" type="primary">queH</name>
    <name evidence="18" type="ORF">CQA54_00685</name>
</gene>
<comment type="similarity">
    <text evidence="3 17">Belongs to the QueH family.</text>
</comment>
<dbReference type="GO" id="GO:0008616">
    <property type="term" value="P:tRNA queuosine(34) biosynthetic process"/>
    <property type="evidence" value="ECO:0007669"/>
    <property type="project" value="UniProtKB-UniRule"/>
</dbReference>
<dbReference type="GO" id="GO:0051539">
    <property type="term" value="F:4 iron, 4 sulfur cluster binding"/>
    <property type="evidence" value="ECO:0007669"/>
    <property type="project" value="UniProtKB-UniRule"/>
</dbReference>
<name>A0A3D8IT32_9HELI</name>
<comment type="caution">
    <text evidence="18">The sequence shown here is derived from an EMBL/GenBank/DDBJ whole genome shotgun (WGS) entry which is preliminary data.</text>
</comment>
<dbReference type="HAMAP" id="MF_02089">
    <property type="entry name" value="QueH"/>
    <property type="match status" value="1"/>
</dbReference>
<keyword evidence="14 17" id="KW-0676">Redox-active center</keyword>
<feature type="binding site" evidence="17">
    <location>
        <position position="93"/>
    </location>
    <ligand>
        <name>[4Fe-4S] cluster</name>
        <dbReference type="ChEBI" id="CHEBI:49883"/>
    </ligand>
</feature>
<evidence type="ECO:0000256" key="10">
    <source>
        <dbReference type="ARBA" id="ARBA00023002"/>
    </source>
</evidence>
<evidence type="ECO:0000256" key="3">
    <source>
        <dbReference type="ARBA" id="ARBA00008207"/>
    </source>
</evidence>
<dbReference type="Pfam" id="PF02677">
    <property type="entry name" value="QueH"/>
    <property type="match status" value="1"/>
</dbReference>